<feature type="transmembrane region" description="Helical" evidence="2">
    <location>
        <begin position="32"/>
        <end position="53"/>
    </location>
</feature>
<feature type="compositionally biased region" description="Acidic residues" evidence="1">
    <location>
        <begin position="78"/>
        <end position="87"/>
    </location>
</feature>
<reference evidence="4" key="1">
    <citation type="submission" date="2022-06" db="EMBL/GenBank/DDBJ databases">
        <title>Sphingomicrobium sedimins sp. nov., a marine bacterium isolated from tidal flat.</title>
        <authorList>
            <person name="Kim C.-H."/>
            <person name="Yoo Y."/>
            <person name="Kim J.-J."/>
        </authorList>
    </citation>
    <scope>NUCLEOTIDE SEQUENCE</scope>
    <source>
        <strain evidence="4">GRR-S6-50</strain>
    </source>
</reference>
<keyword evidence="2" id="KW-1133">Transmembrane helix</keyword>
<dbReference type="Gene3D" id="3.30.70.1070">
    <property type="entry name" value="Sporulation related repeat"/>
    <property type="match status" value="1"/>
</dbReference>
<keyword evidence="2" id="KW-0472">Membrane</keyword>
<dbReference type="Pfam" id="PF05036">
    <property type="entry name" value="SPOR"/>
    <property type="match status" value="1"/>
</dbReference>
<dbReference type="RefSeq" id="WP_252113707.1">
    <property type="nucleotide sequence ID" value="NZ_JAMSHT010000001.1"/>
</dbReference>
<feature type="compositionally biased region" description="Basic and acidic residues" evidence="1">
    <location>
        <begin position="106"/>
        <end position="123"/>
    </location>
</feature>
<organism evidence="4 5">
    <name type="scientific">Sphingomicrobium sediminis</name>
    <dbReference type="NCBI Taxonomy" id="2950949"/>
    <lineage>
        <taxon>Bacteria</taxon>
        <taxon>Pseudomonadati</taxon>
        <taxon>Pseudomonadota</taxon>
        <taxon>Alphaproteobacteria</taxon>
        <taxon>Sphingomonadales</taxon>
        <taxon>Sphingomonadaceae</taxon>
        <taxon>Sphingomicrobium</taxon>
    </lineage>
</organism>
<dbReference type="EMBL" id="JAMSHT010000001">
    <property type="protein sequence ID" value="MCM8557553.1"/>
    <property type="molecule type" value="Genomic_DNA"/>
</dbReference>
<feature type="region of interest" description="Disordered" evidence="1">
    <location>
        <begin position="1"/>
        <end position="26"/>
    </location>
</feature>
<evidence type="ECO:0000256" key="2">
    <source>
        <dbReference type="SAM" id="Phobius"/>
    </source>
</evidence>
<keyword evidence="2" id="KW-0812">Transmembrane</keyword>
<sequence length="229" mass="23774">MNEAAQEDAERLPWLEPVEDESAPQTISGTKMAVGAVVVLLALGALAVTTFLLGRDSGVGGEPELIAAPSTPYKVEPEDPGGLDLSDDSGTAFATSEGEDPDAQLDTDKLEDNTPRIAVDEPQRPAATLPDNETRRPVPAEGPPPVARGSAGGPLIQLGAYSSRATAETGWALLSSQFDEVAAMDKVIQEANVNGQNLFRLRARAADADAARSACNALRAAGESCVIVN</sequence>
<evidence type="ECO:0000313" key="5">
    <source>
        <dbReference type="Proteomes" id="UP001155128"/>
    </source>
</evidence>
<protein>
    <submittedName>
        <fullName evidence="4">SPOR domain-containing protein</fullName>
    </submittedName>
</protein>
<gene>
    <name evidence="4" type="ORF">NDO55_06940</name>
</gene>
<evidence type="ECO:0000259" key="3">
    <source>
        <dbReference type="PROSITE" id="PS51724"/>
    </source>
</evidence>
<name>A0A9X2EGF6_9SPHN</name>
<evidence type="ECO:0000256" key="1">
    <source>
        <dbReference type="SAM" id="MobiDB-lite"/>
    </source>
</evidence>
<dbReference type="GO" id="GO:0042834">
    <property type="term" value="F:peptidoglycan binding"/>
    <property type="evidence" value="ECO:0007669"/>
    <property type="project" value="InterPro"/>
</dbReference>
<feature type="domain" description="SPOR" evidence="3">
    <location>
        <begin position="148"/>
        <end position="229"/>
    </location>
</feature>
<dbReference type="SUPFAM" id="SSF110997">
    <property type="entry name" value="Sporulation related repeat"/>
    <property type="match status" value="1"/>
</dbReference>
<comment type="caution">
    <text evidence="4">The sequence shown here is derived from an EMBL/GenBank/DDBJ whole genome shotgun (WGS) entry which is preliminary data.</text>
</comment>
<dbReference type="PROSITE" id="PS51724">
    <property type="entry name" value="SPOR"/>
    <property type="match status" value="1"/>
</dbReference>
<dbReference type="Proteomes" id="UP001155128">
    <property type="component" value="Unassembled WGS sequence"/>
</dbReference>
<keyword evidence="5" id="KW-1185">Reference proteome</keyword>
<feature type="region of interest" description="Disordered" evidence="1">
    <location>
        <begin position="63"/>
        <end position="153"/>
    </location>
</feature>
<dbReference type="InterPro" id="IPR007730">
    <property type="entry name" value="SPOR-like_dom"/>
</dbReference>
<evidence type="ECO:0000313" key="4">
    <source>
        <dbReference type="EMBL" id="MCM8557553.1"/>
    </source>
</evidence>
<dbReference type="InterPro" id="IPR036680">
    <property type="entry name" value="SPOR-like_sf"/>
</dbReference>
<accession>A0A9X2EGF6</accession>
<dbReference type="AlphaFoldDB" id="A0A9X2EGF6"/>
<proteinExistence type="predicted"/>